<feature type="compositionally biased region" description="Low complexity" evidence="8">
    <location>
        <begin position="393"/>
        <end position="402"/>
    </location>
</feature>
<feature type="region of interest" description="Disordered" evidence="8">
    <location>
        <begin position="843"/>
        <end position="923"/>
    </location>
</feature>
<dbReference type="GO" id="GO:0051015">
    <property type="term" value="F:actin filament binding"/>
    <property type="evidence" value="ECO:0007669"/>
    <property type="project" value="InterPro"/>
</dbReference>
<evidence type="ECO:0000313" key="11">
    <source>
        <dbReference type="EMBL" id="PAN08071.1"/>
    </source>
</evidence>
<dbReference type="SMART" id="SM00498">
    <property type="entry name" value="FH2"/>
    <property type="match status" value="1"/>
</dbReference>
<evidence type="ECO:0000256" key="1">
    <source>
        <dbReference type="ARBA" id="ARBA00004167"/>
    </source>
</evidence>
<dbReference type="EMBL" id="CM008046">
    <property type="protein sequence ID" value="PAN08071.1"/>
    <property type="molecule type" value="Genomic_DNA"/>
</dbReference>
<evidence type="ECO:0000256" key="4">
    <source>
        <dbReference type="ARBA" id="ARBA00022989"/>
    </source>
</evidence>
<comment type="subcellular location">
    <subcellularLocation>
        <location evidence="1">Membrane</location>
        <topology evidence="1">Single-pass membrane protein</topology>
    </subcellularLocation>
</comment>
<dbReference type="PROSITE" id="PS51444">
    <property type="entry name" value="FH2"/>
    <property type="match status" value="1"/>
</dbReference>
<feature type="region of interest" description="Disordered" evidence="8">
    <location>
        <begin position="688"/>
        <end position="710"/>
    </location>
</feature>
<keyword evidence="4" id="KW-1133">Transmembrane helix</keyword>
<feature type="signal peptide" evidence="9">
    <location>
        <begin position="1"/>
        <end position="26"/>
    </location>
</feature>
<evidence type="ECO:0000256" key="2">
    <source>
        <dbReference type="ARBA" id="ARBA00022692"/>
    </source>
</evidence>
<evidence type="ECO:0000256" key="3">
    <source>
        <dbReference type="ARBA" id="ARBA00022729"/>
    </source>
</evidence>
<feature type="chain" id="PRO_5015553712" description="Formin-like protein" evidence="9">
    <location>
        <begin position="27"/>
        <end position="923"/>
    </location>
</feature>
<feature type="compositionally biased region" description="Pro residues" evidence="8">
    <location>
        <begin position="281"/>
        <end position="310"/>
    </location>
</feature>
<feature type="region of interest" description="Disordered" evidence="8">
    <location>
        <begin position="113"/>
        <end position="154"/>
    </location>
</feature>
<gene>
    <name evidence="11" type="ORF">PAHAL_1G385300</name>
</gene>
<feature type="compositionally biased region" description="Pro residues" evidence="8">
    <location>
        <begin position="319"/>
        <end position="392"/>
    </location>
</feature>
<dbReference type="Proteomes" id="UP000243499">
    <property type="component" value="Chromosome 1"/>
</dbReference>
<comment type="similarity">
    <text evidence="6">Belongs to the formin-like family. Class-I subfamily.</text>
</comment>
<accession>A0A2S3GSZ0</accession>
<dbReference type="Gene3D" id="1.20.58.2220">
    <property type="entry name" value="Formin, FH2 domain"/>
    <property type="match status" value="1"/>
</dbReference>
<dbReference type="InterPro" id="IPR027643">
    <property type="entry name" value="Formin-like_plant"/>
</dbReference>
<name>A0A2S3GSZ0_9POAL</name>
<dbReference type="InterPro" id="IPR015425">
    <property type="entry name" value="FH2_Formin"/>
</dbReference>
<evidence type="ECO:0000256" key="9">
    <source>
        <dbReference type="SAM" id="SignalP"/>
    </source>
</evidence>
<feature type="domain" description="FH2" evidence="10">
    <location>
        <begin position="409"/>
        <end position="858"/>
    </location>
</feature>
<feature type="compositionally biased region" description="Low complexity" evidence="8">
    <location>
        <begin position="245"/>
        <end position="261"/>
    </location>
</feature>
<feature type="compositionally biased region" description="Low complexity" evidence="8">
    <location>
        <begin position="271"/>
        <end position="280"/>
    </location>
</feature>
<dbReference type="InterPro" id="IPR042201">
    <property type="entry name" value="FH2_Formin_sf"/>
</dbReference>
<organism evidence="11">
    <name type="scientific">Panicum hallii</name>
    <dbReference type="NCBI Taxonomy" id="206008"/>
    <lineage>
        <taxon>Eukaryota</taxon>
        <taxon>Viridiplantae</taxon>
        <taxon>Streptophyta</taxon>
        <taxon>Embryophyta</taxon>
        <taxon>Tracheophyta</taxon>
        <taxon>Spermatophyta</taxon>
        <taxon>Magnoliopsida</taxon>
        <taxon>Liliopsida</taxon>
        <taxon>Poales</taxon>
        <taxon>Poaceae</taxon>
        <taxon>PACMAD clade</taxon>
        <taxon>Panicoideae</taxon>
        <taxon>Panicodae</taxon>
        <taxon>Paniceae</taxon>
        <taxon>Panicinae</taxon>
        <taxon>Panicum</taxon>
        <taxon>Panicum sect. Panicum</taxon>
    </lineage>
</organism>
<dbReference type="GO" id="GO:0045010">
    <property type="term" value="P:actin nucleation"/>
    <property type="evidence" value="ECO:0007669"/>
    <property type="project" value="InterPro"/>
</dbReference>
<dbReference type="GO" id="GO:0016020">
    <property type="term" value="C:membrane"/>
    <property type="evidence" value="ECO:0007669"/>
    <property type="project" value="UniProtKB-SubCell"/>
</dbReference>
<feature type="compositionally biased region" description="Low complexity" evidence="8">
    <location>
        <begin position="854"/>
        <end position="874"/>
    </location>
</feature>
<evidence type="ECO:0000259" key="10">
    <source>
        <dbReference type="PROSITE" id="PS51444"/>
    </source>
</evidence>
<dbReference type="Gramene" id="PAN08071">
    <property type="protein sequence ID" value="PAN08071"/>
    <property type="gene ID" value="PAHAL_1G385300"/>
</dbReference>
<feature type="compositionally biased region" description="Basic and acidic residues" evidence="8">
    <location>
        <begin position="875"/>
        <end position="893"/>
    </location>
</feature>
<keyword evidence="3 9" id="KW-0732">Signal</keyword>
<reference evidence="11" key="1">
    <citation type="submission" date="2018-04" db="EMBL/GenBank/DDBJ databases">
        <title>WGS assembly of Panicum hallii.</title>
        <authorList>
            <person name="Lovell J."/>
            <person name="Jenkins J."/>
            <person name="Lowry D."/>
            <person name="Mamidi S."/>
            <person name="Sreedasyam A."/>
            <person name="Weng X."/>
            <person name="Barry K."/>
            <person name="Bonette J."/>
            <person name="Campitelli B."/>
            <person name="Daum C."/>
            <person name="Gordon S."/>
            <person name="Gould B."/>
            <person name="Lipzen A."/>
            <person name="Macqueen A."/>
            <person name="Palacio-Mejia J."/>
            <person name="Plott C."/>
            <person name="Shakirov E."/>
            <person name="Shu S."/>
            <person name="Yoshinaga Y."/>
            <person name="Zane M."/>
            <person name="Rokhsar D."/>
            <person name="Grimwood J."/>
            <person name="Schmutz J."/>
            <person name="Juenger T."/>
        </authorList>
    </citation>
    <scope>NUCLEOTIDE SEQUENCE [LARGE SCALE GENOMIC DNA]</scope>
    <source>
        <strain evidence="11">FIL2</strain>
    </source>
</reference>
<keyword evidence="2" id="KW-0812">Transmembrane</keyword>
<feature type="region of interest" description="Disordered" evidence="8">
    <location>
        <begin position="44"/>
        <end position="79"/>
    </location>
</feature>
<feature type="region of interest" description="Disordered" evidence="8">
    <location>
        <begin position="462"/>
        <end position="483"/>
    </location>
</feature>
<feature type="compositionally biased region" description="Pro residues" evidence="8">
    <location>
        <begin position="45"/>
        <end position="75"/>
    </location>
</feature>
<dbReference type="PANTHER" id="PTHR23213:SF354">
    <property type="entry name" value="FORMIN-LIKE PROTEIN 4"/>
    <property type="match status" value="1"/>
</dbReference>
<evidence type="ECO:0000256" key="7">
    <source>
        <dbReference type="RuleBase" id="RU361260"/>
    </source>
</evidence>
<sequence>MAPRPLLLLHLLLLATAAALAPPAAAQPQRNILTTFPSVRTPAFATPPPAIVPPSASPTTAPPSTPGSSPPPPPSSSVKRSDIAVAVVSTALSSFAVSGVAFFLFLRHGRKKELTPAGGNGYPDGRQEGAFAGKRPEREPRRLPRGGGGGGFGMVDENGLDAIYWREFEKDGDGRGRKSWRPPQPPPPRQQQQRVEMWPEPQQTSSPPSPPRRSRRNKIDQEPLIPVGSLDSASDVFDESLRPPSAGSSSSFSVAAAGSYARPPPGPPPAQAVAVSSVSRPSPPPAPAGPPSASPGLPPPPGRASPPPAPSIAAASAASPPPPPPKPAAASPPPPPPPRGPSPPPPPPPKGGPPPPPPKGGPPPPPPPKGPSPPPPPPPGGKRGGPPPPPPKGGASASSSRPPTAPGMPSGAGEQQAKLKPLHWDKVNVQATDHSMVWDKITAGSFNLDEGIIEALFGTAAANRKPKSADSKDSAESSAGLGRSNTPEQIFLLEPRKSHNISIILRSLTVGRDEIIDALRDGHTELSTEVLEKLSRLNISKEEESTILKFSGNPERLAPAEFFLLRLLLDVPNPFARVNALLFKVNYGAEVAQLKHSLRTLELASQELRTKGLFFKLLEAVLKAGNRMNAGTARGNAQAFNLTALRKLSDVKSTDGSTTLLHFVIEEVVRSEGKRLAINRNYSLRRSGSLARSGHEGGSSAAGQGPSREERQNEYMNLGLPIVGGLSTEFANVKRAALVDYDAVVSECSILGSRLTDIKKLLETCTDDGFARGLRGFVKAAEQELKTLRGEQERVLELVQKTTEYYHAGATKDRNAHPLQLFIVVRDFLGMVDQACVDIKRKLQQQKKPPPTTSQPTTAAVPAAVSTAAAAVTKEATDAKSEPAQKTPEEADSKRKRVMPRFPNLPAHFMKDSADSDSSSDEE</sequence>
<evidence type="ECO:0000256" key="5">
    <source>
        <dbReference type="ARBA" id="ARBA00023136"/>
    </source>
</evidence>
<dbReference type="PANTHER" id="PTHR23213">
    <property type="entry name" value="FORMIN-RELATED"/>
    <property type="match status" value="1"/>
</dbReference>
<dbReference type="AlphaFoldDB" id="A0A2S3GSZ0"/>
<evidence type="ECO:0000256" key="6">
    <source>
        <dbReference type="ARBA" id="ARBA00025793"/>
    </source>
</evidence>
<dbReference type="Pfam" id="PF02181">
    <property type="entry name" value="FH2"/>
    <property type="match status" value="1"/>
</dbReference>
<protein>
    <recommendedName>
        <fullName evidence="7">Formin-like protein</fullName>
    </recommendedName>
</protein>
<proteinExistence type="inferred from homology"/>
<keyword evidence="5" id="KW-0472">Membrane</keyword>
<feature type="region of interest" description="Disordered" evidence="8">
    <location>
        <begin position="168"/>
        <end position="417"/>
    </location>
</feature>
<dbReference type="SUPFAM" id="SSF101447">
    <property type="entry name" value="Formin homology 2 domain (FH2 domain)"/>
    <property type="match status" value="1"/>
</dbReference>
<evidence type="ECO:0000256" key="8">
    <source>
        <dbReference type="SAM" id="MobiDB-lite"/>
    </source>
</evidence>